<organism evidence="2 3">
    <name type="scientific">Candidatus Sulfomarinibacter kjeldsenii</name>
    <dbReference type="NCBI Taxonomy" id="2885994"/>
    <lineage>
        <taxon>Bacteria</taxon>
        <taxon>Pseudomonadati</taxon>
        <taxon>Acidobacteriota</taxon>
        <taxon>Thermoanaerobaculia</taxon>
        <taxon>Thermoanaerobaculales</taxon>
        <taxon>Candidatus Sulfomarinibacteraceae</taxon>
        <taxon>Candidatus Sulfomarinibacter</taxon>
    </lineage>
</organism>
<dbReference type="Proteomes" id="UP000598633">
    <property type="component" value="Unassembled WGS sequence"/>
</dbReference>
<sequence length="261" mass="29346">RYQEAFLAWFPFVRARLDAVGWVLGIREKKRKRGNRWETVKEPVEHQVERAVDLTMPAADMAEFGVHRVDLSGDEVQPLDEGLLRGRGMVFRPSRSLEETAAELSENAIADIQRSNRLDRVTFSWLASLRRRVALVYYPLWVVRYEFRGRTYQVLVDAEDGGLAYAKAPGNHLYRAFSLVGACAGACFVGTTILQHAGQFLRSENGLMGLGMVGLVLAGLVYWGYSQFRHGGVVEEGSGLARDREHQTLVATVKDVVDKFQ</sequence>
<comment type="caution">
    <text evidence="2">The sequence shown here is derived from an EMBL/GenBank/DDBJ whole genome shotgun (WGS) entry which is preliminary data.</text>
</comment>
<protein>
    <submittedName>
        <fullName evidence="2">Uncharacterized protein</fullName>
    </submittedName>
</protein>
<evidence type="ECO:0000313" key="2">
    <source>
        <dbReference type="EMBL" id="MBD3870641.1"/>
    </source>
</evidence>
<evidence type="ECO:0000313" key="3">
    <source>
        <dbReference type="Proteomes" id="UP000598633"/>
    </source>
</evidence>
<name>A0A8J6Y0M9_9BACT</name>
<accession>A0A8J6Y0M9</accession>
<evidence type="ECO:0000256" key="1">
    <source>
        <dbReference type="SAM" id="Phobius"/>
    </source>
</evidence>
<reference evidence="2 3" key="1">
    <citation type="submission" date="2020-08" db="EMBL/GenBank/DDBJ databases">
        <title>Acidobacteriota in marine sediments use diverse sulfur dissimilation pathways.</title>
        <authorList>
            <person name="Wasmund K."/>
        </authorList>
    </citation>
    <scope>NUCLEOTIDE SEQUENCE [LARGE SCALE GENOMIC DNA]</scope>
    <source>
        <strain evidence="2">MAG AM3-A</strain>
    </source>
</reference>
<keyword evidence="1" id="KW-1133">Transmembrane helix</keyword>
<proteinExistence type="predicted"/>
<feature type="transmembrane region" description="Helical" evidence="1">
    <location>
        <begin position="206"/>
        <end position="225"/>
    </location>
</feature>
<dbReference type="AlphaFoldDB" id="A0A8J6Y0M9"/>
<dbReference type="EMBL" id="JACXWA010000074">
    <property type="protein sequence ID" value="MBD3870641.1"/>
    <property type="molecule type" value="Genomic_DNA"/>
</dbReference>
<gene>
    <name evidence="2" type="ORF">IFJ97_04705</name>
</gene>
<feature type="transmembrane region" description="Helical" evidence="1">
    <location>
        <begin position="173"/>
        <end position="194"/>
    </location>
</feature>
<keyword evidence="1" id="KW-0812">Transmembrane</keyword>
<feature type="non-terminal residue" evidence="2">
    <location>
        <position position="1"/>
    </location>
</feature>
<keyword evidence="1" id="KW-0472">Membrane</keyword>